<dbReference type="InterPro" id="IPR021054">
    <property type="entry name" value="Cell_wall_mannoprotein_1"/>
</dbReference>
<dbReference type="EMBL" id="NHYD01003264">
    <property type="protein sequence ID" value="PPQ81332.1"/>
    <property type="molecule type" value="Genomic_DNA"/>
</dbReference>
<reference evidence="1 2" key="1">
    <citation type="journal article" date="2018" name="Evol. Lett.">
        <title>Horizontal gene cluster transfer increased hallucinogenic mushroom diversity.</title>
        <authorList>
            <person name="Reynolds H.T."/>
            <person name="Vijayakumar V."/>
            <person name="Gluck-Thaler E."/>
            <person name="Korotkin H.B."/>
            <person name="Matheny P.B."/>
            <person name="Slot J.C."/>
        </authorList>
    </citation>
    <scope>NUCLEOTIDE SEQUENCE [LARGE SCALE GENOMIC DNA]</scope>
    <source>
        <strain evidence="1 2">2631</strain>
    </source>
</reference>
<protein>
    <submittedName>
        <fullName evidence="1">Uncharacterized protein</fullName>
    </submittedName>
</protein>
<organism evidence="1 2">
    <name type="scientific">Psilocybe cyanescens</name>
    <dbReference type="NCBI Taxonomy" id="93625"/>
    <lineage>
        <taxon>Eukaryota</taxon>
        <taxon>Fungi</taxon>
        <taxon>Dikarya</taxon>
        <taxon>Basidiomycota</taxon>
        <taxon>Agaricomycotina</taxon>
        <taxon>Agaricomycetes</taxon>
        <taxon>Agaricomycetidae</taxon>
        <taxon>Agaricales</taxon>
        <taxon>Agaricineae</taxon>
        <taxon>Strophariaceae</taxon>
        <taxon>Psilocybe</taxon>
    </lineage>
</organism>
<dbReference type="Pfam" id="PF12296">
    <property type="entry name" value="HsbA"/>
    <property type="match status" value="1"/>
</dbReference>
<dbReference type="InParanoid" id="A0A409WS51"/>
<dbReference type="Proteomes" id="UP000283269">
    <property type="component" value="Unassembled WGS sequence"/>
</dbReference>
<dbReference type="OrthoDB" id="3485059at2759"/>
<gene>
    <name evidence="1" type="ORF">CVT25_015088</name>
</gene>
<proteinExistence type="predicted"/>
<dbReference type="AlphaFoldDB" id="A0A409WS51"/>
<keyword evidence="2" id="KW-1185">Reference proteome</keyword>
<name>A0A409WS51_PSICY</name>
<comment type="caution">
    <text evidence="1">The sequence shown here is derived from an EMBL/GenBank/DDBJ whole genome shotgun (WGS) entry which is preliminary data.</text>
</comment>
<evidence type="ECO:0000313" key="1">
    <source>
        <dbReference type="EMBL" id="PPQ81332.1"/>
    </source>
</evidence>
<sequence>MKFSSKFIQAVRSSVVSVTLTLTVADVELAIATITSKTKNLCQAIFNFPESDGFLTNSLVCSQLSCSTLPLNHINVEAIHVDAVNLSSSIEKETPDVNQGITPIPVTEADGKVILSAMKTLQPIIIDALDQIVSKKAVFQSLSIGGAISLIRQDLDHFK</sequence>
<accession>A0A409WS51</accession>
<evidence type="ECO:0000313" key="2">
    <source>
        <dbReference type="Proteomes" id="UP000283269"/>
    </source>
</evidence>